<proteinExistence type="predicted"/>
<accession>A0ABT4TRF6</accession>
<dbReference type="RefSeq" id="WP_270679883.1">
    <property type="nucleotide sequence ID" value="NZ_JAQFWP010000050.1"/>
</dbReference>
<evidence type="ECO:0000313" key="2">
    <source>
        <dbReference type="EMBL" id="MDA2807254.1"/>
    </source>
</evidence>
<reference evidence="2" key="1">
    <citation type="submission" date="2023-01" db="EMBL/GenBank/DDBJ databases">
        <title>Draft genome sequence of Nocardiopsis sp. LSu2-4 isolated from halophytes.</title>
        <authorList>
            <person name="Duangmal K."/>
            <person name="Chantavorakit T."/>
        </authorList>
    </citation>
    <scope>NUCLEOTIDE SEQUENCE</scope>
    <source>
        <strain evidence="2">LSu2-4</strain>
    </source>
</reference>
<feature type="compositionally biased region" description="Low complexity" evidence="1">
    <location>
        <begin position="194"/>
        <end position="210"/>
    </location>
</feature>
<organism evidence="2 3">
    <name type="scientific">Nocardiopsis suaedae</name>
    <dbReference type="NCBI Taxonomy" id="3018444"/>
    <lineage>
        <taxon>Bacteria</taxon>
        <taxon>Bacillati</taxon>
        <taxon>Actinomycetota</taxon>
        <taxon>Actinomycetes</taxon>
        <taxon>Streptosporangiales</taxon>
        <taxon>Nocardiopsidaceae</taxon>
        <taxon>Nocardiopsis</taxon>
    </lineage>
</organism>
<sequence length="225" mass="23747">MADAWMPGAGRVECSFTPEGPFHGGAPRAVWRTTESDPAELTARAVAERLDSDGRTAHLVWNPLLGETVQLLPATAPASGELPGDGTDHAHEGRTCVIIAVVGRARDPFTDGPLNGVEAILRWLATWEVARAWPPGPPPPFATPVRDPAAERAWGRSGHFGASQVPGSAEHGPGAIDVRHLLDAARERPKARLSGPRGRPAPRQRGSARPEAADGALSESYALGR</sequence>
<name>A0ABT4TRF6_9ACTN</name>
<evidence type="ECO:0000313" key="3">
    <source>
        <dbReference type="Proteomes" id="UP001165685"/>
    </source>
</evidence>
<feature type="region of interest" description="Disordered" evidence="1">
    <location>
        <begin position="182"/>
        <end position="225"/>
    </location>
</feature>
<protein>
    <submittedName>
        <fullName evidence="2">Uncharacterized protein</fullName>
    </submittedName>
</protein>
<dbReference type="Proteomes" id="UP001165685">
    <property type="component" value="Unassembled WGS sequence"/>
</dbReference>
<evidence type="ECO:0000256" key="1">
    <source>
        <dbReference type="SAM" id="MobiDB-lite"/>
    </source>
</evidence>
<comment type="caution">
    <text evidence="2">The sequence shown here is derived from an EMBL/GenBank/DDBJ whole genome shotgun (WGS) entry which is preliminary data.</text>
</comment>
<dbReference type="EMBL" id="JAQFWP010000050">
    <property type="protein sequence ID" value="MDA2807254.1"/>
    <property type="molecule type" value="Genomic_DNA"/>
</dbReference>
<keyword evidence="3" id="KW-1185">Reference proteome</keyword>
<gene>
    <name evidence="2" type="ORF">O4U47_22295</name>
</gene>